<comment type="subcellular location">
    <subcellularLocation>
        <location evidence="1">Membrane</location>
        <topology evidence="1">Multi-pass membrane protein</topology>
    </subcellularLocation>
</comment>
<dbReference type="InterPro" id="IPR020846">
    <property type="entry name" value="MFS_dom"/>
</dbReference>
<dbReference type="InterPro" id="IPR011701">
    <property type="entry name" value="MFS"/>
</dbReference>
<evidence type="ECO:0000256" key="6">
    <source>
        <dbReference type="SAM" id="Phobius"/>
    </source>
</evidence>
<feature type="transmembrane region" description="Helical" evidence="6">
    <location>
        <begin position="109"/>
        <end position="130"/>
    </location>
</feature>
<feature type="domain" description="Major facilitator superfamily (MFS) profile" evidence="7">
    <location>
        <begin position="46"/>
        <end position="495"/>
    </location>
</feature>
<dbReference type="RefSeq" id="XP_024666815.1">
    <property type="nucleotide sequence ID" value="XM_024811047.1"/>
</dbReference>
<dbReference type="PROSITE" id="PS50850">
    <property type="entry name" value="MFS"/>
    <property type="match status" value="1"/>
</dbReference>
<feature type="transmembrane region" description="Helical" evidence="6">
    <location>
        <begin position="207"/>
        <end position="229"/>
    </location>
</feature>
<protein>
    <recommendedName>
        <fullName evidence="7">Major facilitator superfamily (MFS) profile domain-containing protein</fullName>
    </recommendedName>
</protein>
<sequence length="495" mass="55207">MDSVKDKKTQFVVSESSSETEVGSTLGPTLTKAIDRRLLVKADIYVCSFLAVFYAIQFMDKVCVSLGAVMGIQEDLKMEGSMFSWVGSSVYLGYLVFELPLDYIMQRFPIAKVTAVCMTLWGVVLATSGASQNYAGYITTRVLLGALEGVVTPSSLVIVSQWYKRTEQFSRICLIFGFCGFGAIVVDLMGYGLVVREESHSLPIAGWRLLFIILGAITIVFGILFWLHIPDSPPQAWFLTEKERQVHIERTRQNLQGYGTREFKWYQVRETLLDYNTWLHFIYALFSSLPNGGLTSFSVLLIKGLGFTSTRSSILMDIPSGGVMLVGCTLSALAFHFYFTKSRWIPAIFGSATTVMCMCLLAWGPNNASKLAGFFLWNWLSFVPYIAVISWVSSNSAGHTKKLWTSGIVLIGFCVGNLIGPQTFKASEKPVYQTAKVVMAVSSIICLVCQALYIYFNMAENRRRESVNAKLPDHIKDPIAADLTDKENPEFRYAL</sequence>
<dbReference type="Proteomes" id="UP000238350">
    <property type="component" value="Unassembled WGS sequence"/>
</dbReference>
<feature type="transmembrane region" description="Helical" evidence="6">
    <location>
        <begin position="281"/>
        <end position="302"/>
    </location>
</feature>
<organism evidence="8 9">
    <name type="scientific">Wickerhamiella sorbophila</name>
    <dbReference type="NCBI Taxonomy" id="45607"/>
    <lineage>
        <taxon>Eukaryota</taxon>
        <taxon>Fungi</taxon>
        <taxon>Dikarya</taxon>
        <taxon>Ascomycota</taxon>
        <taxon>Saccharomycotina</taxon>
        <taxon>Dipodascomycetes</taxon>
        <taxon>Dipodascales</taxon>
        <taxon>Trichomonascaceae</taxon>
        <taxon>Wickerhamiella</taxon>
    </lineage>
</organism>
<feature type="transmembrane region" description="Helical" evidence="6">
    <location>
        <begin position="314"/>
        <end position="338"/>
    </location>
</feature>
<feature type="transmembrane region" description="Helical" evidence="6">
    <location>
        <begin position="80"/>
        <end position="97"/>
    </location>
</feature>
<evidence type="ECO:0000256" key="1">
    <source>
        <dbReference type="ARBA" id="ARBA00004141"/>
    </source>
</evidence>
<keyword evidence="2" id="KW-0813">Transport</keyword>
<proteinExistence type="predicted"/>
<dbReference type="OrthoDB" id="6730379at2759"/>
<dbReference type="STRING" id="45607.A0A2T0FPF5"/>
<name>A0A2T0FPF5_9ASCO</name>
<evidence type="ECO:0000256" key="4">
    <source>
        <dbReference type="ARBA" id="ARBA00022989"/>
    </source>
</evidence>
<evidence type="ECO:0000259" key="7">
    <source>
        <dbReference type="PROSITE" id="PS50850"/>
    </source>
</evidence>
<evidence type="ECO:0000256" key="5">
    <source>
        <dbReference type="ARBA" id="ARBA00023136"/>
    </source>
</evidence>
<feature type="transmembrane region" description="Helical" evidence="6">
    <location>
        <begin position="142"/>
        <end position="163"/>
    </location>
</feature>
<dbReference type="SUPFAM" id="SSF103473">
    <property type="entry name" value="MFS general substrate transporter"/>
    <property type="match status" value="1"/>
</dbReference>
<feature type="transmembrane region" description="Helical" evidence="6">
    <location>
        <begin position="436"/>
        <end position="456"/>
    </location>
</feature>
<accession>A0A2T0FPF5</accession>
<evidence type="ECO:0000256" key="3">
    <source>
        <dbReference type="ARBA" id="ARBA00022692"/>
    </source>
</evidence>
<keyword evidence="9" id="KW-1185">Reference proteome</keyword>
<dbReference type="PANTHER" id="PTHR43791">
    <property type="entry name" value="PERMEASE-RELATED"/>
    <property type="match status" value="1"/>
</dbReference>
<dbReference type="GeneID" id="36518238"/>
<feature type="transmembrane region" description="Helical" evidence="6">
    <location>
        <begin position="371"/>
        <end position="392"/>
    </location>
</feature>
<dbReference type="PANTHER" id="PTHR43791:SF1">
    <property type="entry name" value="ALLANTOATE PERMEASE"/>
    <property type="match status" value="1"/>
</dbReference>
<gene>
    <name evidence="8" type="ORF">B9G98_04490</name>
</gene>
<evidence type="ECO:0000313" key="8">
    <source>
        <dbReference type="EMBL" id="PRT56870.1"/>
    </source>
</evidence>
<keyword evidence="5 6" id="KW-0472">Membrane</keyword>
<keyword evidence="4 6" id="KW-1133">Transmembrane helix</keyword>
<dbReference type="AlphaFoldDB" id="A0A2T0FPF5"/>
<reference evidence="8 9" key="1">
    <citation type="submission" date="2017-04" db="EMBL/GenBank/DDBJ databases">
        <title>Genome sequencing of [Candida] sorbophila.</title>
        <authorList>
            <person name="Ahn J.O."/>
        </authorList>
    </citation>
    <scope>NUCLEOTIDE SEQUENCE [LARGE SCALE GENOMIC DNA]</scope>
    <source>
        <strain evidence="8 9">DS02</strain>
    </source>
</reference>
<dbReference type="InterPro" id="IPR036259">
    <property type="entry name" value="MFS_trans_sf"/>
</dbReference>
<feature type="transmembrane region" description="Helical" evidence="6">
    <location>
        <begin position="404"/>
        <end position="424"/>
    </location>
</feature>
<comment type="caution">
    <text evidence="8">The sequence shown here is derived from an EMBL/GenBank/DDBJ whole genome shotgun (WGS) entry which is preliminary data.</text>
</comment>
<dbReference type="Gene3D" id="1.20.1250.20">
    <property type="entry name" value="MFS general substrate transporter like domains"/>
    <property type="match status" value="1"/>
</dbReference>
<dbReference type="GO" id="GO:0016020">
    <property type="term" value="C:membrane"/>
    <property type="evidence" value="ECO:0007669"/>
    <property type="project" value="UniProtKB-SubCell"/>
</dbReference>
<keyword evidence="3 6" id="KW-0812">Transmembrane</keyword>
<dbReference type="GO" id="GO:0022857">
    <property type="term" value="F:transmembrane transporter activity"/>
    <property type="evidence" value="ECO:0007669"/>
    <property type="project" value="InterPro"/>
</dbReference>
<feature type="transmembrane region" description="Helical" evidence="6">
    <location>
        <begin position="169"/>
        <end position="195"/>
    </location>
</feature>
<dbReference type="Pfam" id="PF07690">
    <property type="entry name" value="MFS_1"/>
    <property type="match status" value="1"/>
</dbReference>
<feature type="transmembrane region" description="Helical" evidence="6">
    <location>
        <begin position="344"/>
        <end position="364"/>
    </location>
</feature>
<evidence type="ECO:0000256" key="2">
    <source>
        <dbReference type="ARBA" id="ARBA00022448"/>
    </source>
</evidence>
<dbReference type="EMBL" id="NDIQ01000022">
    <property type="protein sequence ID" value="PRT56870.1"/>
    <property type="molecule type" value="Genomic_DNA"/>
</dbReference>
<evidence type="ECO:0000313" key="9">
    <source>
        <dbReference type="Proteomes" id="UP000238350"/>
    </source>
</evidence>